<accession>A0A1G9Q1Q6</accession>
<dbReference type="InterPro" id="IPR007267">
    <property type="entry name" value="GtrA_DPMS_TM"/>
</dbReference>
<keyword evidence="4 6" id="KW-1133">Transmembrane helix</keyword>
<evidence type="ECO:0000259" key="7">
    <source>
        <dbReference type="Pfam" id="PF04138"/>
    </source>
</evidence>
<dbReference type="STRING" id="1196353.SAMN05444921_103231"/>
<feature type="domain" description="GtrA/DPMS transmembrane" evidence="7">
    <location>
        <begin position="12"/>
        <end position="121"/>
    </location>
</feature>
<name>A0A1G9Q1Q6_9ACTN</name>
<evidence type="ECO:0000256" key="2">
    <source>
        <dbReference type="ARBA" id="ARBA00009399"/>
    </source>
</evidence>
<dbReference type="RefSeq" id="WP_093652905.1">
    <property type="nucleotide sequence ID" value="NZ_FNHI01000003.1"/>
</dbReference>
<evidence type="ECO:0000256" key="4">
    <source>
        <dbReference type="ARBA" id="ARBA00022989"/>
    </source>
</evidence>
<dbReference type="GeneID" id="40828666"/>
<dbReference type="GO" id="GO:0005886">
    <property type="term" value="C:plasma membrane"/>
    <property type="evidence" value="ECO:0007669"/>
    <property type="project" value="TreeGrafter"/>
</dbReference>
<evidence type="ECO:0000313" key="8">
    <source>
        <dbReference type="EMBL" id="SDM04950.1"/>
    </source>
</evidence>
<gene>
    <name evidence="8" type="ORF">SAMN05444921_103231</name>
</gene>
<feature type="transmembrane region" description="Helical" evidence="6">
    <location>
        <begin position="41"/>
        <end position="60"/>
    </location>
</feature>
<dbReference type="Proteomes" id="UP000199063">
    <property type="component" value="Unassembled WGS sequence"/>
</dbReference>
<evidence type="ECO:0000256" key="5">
    <source>
        <dbReference type="ARBA" id="ARBA00023136"/>
    </source>
</evidence>
<reference evidence="9" key="1">
    <citation type="submission" date="2016-10" db="EMBL/GenBank/DDBJ databases">
        <authorList>
            <person name="Varghese N."/>
            <person name="Submissions S."/>
        </authorList>
    </citation>
    <scope>NUCLEOTIDE SEQUENCE [LARGE SCALE GENOMIC DNA]</scope>
    <source>
        <strain evidence="9">CGMCC 4.7042</strain>
    </source>
</reference>
<dbReference type="PANTHER" id="PTHR38459:SF1">
    <property type="entry name" value="PROPHAGE BACTOPRENOL-LINKED GLUCOSE TRANSLOCASE HOMOLOG"/>
    <property type="match status" value="1"/>
</dbReference>
<dbReference type="GO" id="GO:0000271">
    <property type="term" value="P:polysaccharide biosynthetic process"/>
    <property type="evidence" value="ECO:0007669"/>
    <property type="project" value="InterPro"/>
</dbReference>
<dbReference type="Pfam" id="PF04138">
    <property type="entry name" value="GtrA_DPMS_TM"/>
    <property type="match status" value="1"/>
</dbReference>
<keyword evidence="5 6" id="KW-0472">Membrane</keyword>
<dbReference type="OrthoDB" id="2666802at2"/>
<keyword evidence="3 6" id="KW-0812">Transmembrane</keyword>
<comment type="similarity">
    <text evidence="2">Belongs to the GtrA family.</text>
</comment>
<keyword evidence="9" id="KW-1185">Reference proteome</keyword>
<dbReference type="PANTHER" id="PTHR38459">
    <property type="entry name" value="PROPHAGE BACTOPRENOL-LINKED GLUCOSE TRANSLOCASE HOMOLOG"/>
    <property type="match status" value="1"/>
</dbReference>
<sequence>MNTAGLRQFAVFAVIGVVNTGVYYGAYALLLLWLPYLAAHALAYGVGVSGSFLLNSYITLRTRPTWRGFVRYPLSGAAGLVGSGVLLHLAVSRLGMDEHLAAIAAGVLVTPLSFLVARWAITSGARRTVTEPASSE</sequence>
<feature type="transmembrane region" description="Helical" evidence="6">
    <location>
        <begin position="72"/>
        <end position="94"/>
    </location>
</feature>
<dbReference type="EMBL" id="FNHI01000003">
    <property type="protein sequence ID" value="SDM04950.1"/>
    <property type="molecule type" value="Genomic_DNA"/>
</dbReference>
<evidence type="ECO:0000256" key="1">
    <source>
        <dbReference type="ARBA" id="ARBA00004141"/>
    </source>
</evidence>
<evidence type="ECO:0000256" key="6">
    <source>
        <dbReference type="SAM" id="Phobius"/>
    </source>
</evidence>
<evidence type="ECO:0000256" key="3">
    <source>
        <dbReference type="ARBA" id="ARBA00022692"/>
    </source>
</evidence>
<protein>
    <submittedName>
        <fullName evidence="8">Putative flippase GtrA (Transmembrane translocase of bactoprenol-linked glucose)</fullName>
    </submittedName>
</protein>
<evidence type="ECO:0000313" key="9">
    <source>
        <dbReference type="Proteomes" id="UP000199063"/>
    </source>
</evidence>
<feature type="transmembrane region" description="Helical" evidence="6">
    <location>
        <begin position="100"/>
        <end position="121"/>
    </location>
</feature>
<dbReference type="AlphaFoldDB" id="A0A1G9Q1Q6"/>
<dbReference type="InterPro" id="IPR051401">
    <property type="entry name" value="GtrA_CellWall_Glycosyl"/>
</dbReference>
<proteinExistence type="inferred from homology"/>
<feature type="transmembrane region" description="Helical" evidence="6">
    <location>
        <begin position="9"/>
        <end position="35"/>
    </location>
</feature>
<comment type="subcellular location">
    <subcellularLocation>
        <location evidence="1">Membrane</location>
        <topology evidence="1">Multi-pass membrane protein</topology>
    </subcellularLocation>
</comment>
<organism evidence="8 9">
    <name type="scientific">Streptomyces wuyuanensis</name>
    <dbReference type="NCBI Taxonomy" id="1196353"/>
    <lineage>
        <taxon>Bacteria</taxon>
        <taxon>Bacillati</taxon>
        <taxon>Actinomycetota</taxon>
        <taxon>Actinomycetes</taxon>
        <taxon>Kitasatosporales</taxon>
        <taxon>Streptomycetaceae</taxon>
        <taxon>Streptomyces</taxon>
    </lineage>
</organism>